<accession>A0AAE1CWS7</accession>
<comment type="caution">
    <text evidence="2">The sequence shown here is derived from an EMBL/GenBank/DDBJ whole genome shotgun (WGS) entry which is preliminary data.</text>
</comment>
<evidence type="ECO:0000313" key="2">
    <source>
        <dbReference type="EMBL" id="KAK3740378.1"/>
    </source>
</evidence>
<sequence length="97" mass="10545">MTVGSGFVKLWKGLSLQSYRGIIIEPFGPAARGSSAVSRVRRKCDSQGVTRRSLFLPQDAPDDNRTISSQTIQKSQRSVQATTVPGHQDKAEDLPSS</sequence>
<protein>
    <submittedName>
        <fullName evidence="2">Uncharacterized protein</fullName>
    </submittedName>
</protein>
<dbReference type="EMBL" id="JAWDGP010006471">
    <property type="protein sequence ID" value="KAK3740378.1"/>
    <property type="molecule type" value="Genomic_DNA"/>
</dbReference>
<dbReference type="Proteomes" id="UP001283361">
    <property type="component" value="Unassembled WGS sequence"/>
</dbReference>
<gene>
    <name evidence="2" type="ORF">RRG08_004314</name>
</gene>
<proteinExistence type="predicted"/>
<reference evidence="2" key="1">
    <citation type="journal article" date="2023" name="G3 (Bethesda)">
        <title>A reference genome for the long-term kleptoplast-retaining sea slug Elysia crispata morphotype clarki.</title>
        <authorList>
            <person name="Eastman K.E."/>
            <person name="Pendleton A.L."/>
            <person name="Shaikh M.A."/>
            <person name="Suttiyut T."/>
            <person name="Ogas R."/>
            <person name="Tomko P."/>
            <person name="Gavelis G."/>
            <person name="Widhalm J.R."/>
            <person name="Wisecaver J.H."/>
        </authorList>
    </citation>
    <scope>NUCLEOTIDE SEQUENCE</scope>
    <source>
        <strain evidence="2">ECLA1</strain>
    </source>
</reference>
<feature type="region of interest" description="Disordered" evidence="1">
    <location>
        <begin position="51"/>
        <end position="97"/>
    </location>
</feature>
<feature type="compositionally biased region" description="Polar residues" evidence="1">
    <location>
        <begin position="66"/>
        <end position="85"/>
    </location>
</feature>
<evidence type="ECO:0000256" key="1">
    <source>
        <dbReference type="SAM" id="MobiDB-lite"/>
    </source>
</evidence>
<organism evidence="2 3">
    <name type="scientific">Elysia crispata</name>
    <name type="common">lettuce slug</name>
    <dbReference type="NCBI Taxonomy" id="231223"/>
    <lineage>
        <taxon>Eukaryota</taxon>
        <taxon>Metazoa</taxon>
        <taxon>Spiralia</taxon>
        <taxon>Lophotrochozoa</taxon>
        <taxon>Mollusca</taxon>
        <taxon>Gastropoda</taxon>
        <taxon>Heterobranchia</taxon>
        <taxon>Euthyneura</taxon>
        <taxon>Panpulmonata</taxon>
        <taxon>Sacoglossa</taxon>
        <taxon>Placobranchoidea</taxon>
        <taxon>Plakobranchidae</taxon>
        <taxon>Elysia</taxon>
    </lineage>
</organism>
<evidence type="ECO:0000313" key="3">
    <source>
        <dbReference type="Proteomes" id="UP001283361"/>
    </source>
</evidence>
<name>A0AAE1CWS7_9GAST</name>
<keyword evidence="3" id="KW-1185">Reference proteome</keyword>
<dbReference type="AlphaFoldDB" id="A0AAE1CWS7"/>
<feature type="compositionally biased region" description="Basic and acidic residues" evidence="1">
    <location>
        <begin position="87"/>
        <end position="97"/>
    </location>
</feature>